<sequence>MSGRPVRRGMGGLLILLVSACDQGPMTNQPKYETFEPAPRWPHNQSARVPVAGTVARGEAIDPRVPETLPMPLTRELLERGQALFNIYCSPCHGRDGAGAGMIVQRGFPAPPTLHSDRLRQASLRHFYDVISHGYGVMYAYADRVARSDRWAIAAYIEALQLSQYARVDDLTAEQRARLEGGSSGQAGEGAQQ</sequence>
<keyword evidence="1 4" id="KW-0349">Heme</keyword>
<dbReference type="PROSITE" id="PS51007">
    <property type="entry name" value="CYTC"/>
    <property type="match status" value="1"/>
</dbReference>
<organism evidence="6 7">
    <name type="scientific">Halomonas cerina</name>
    <dbReference type="NCBI Taxonomy" id="447424"/>
    <lineage>
        <taxon>Bacteria</taxon>
        <taxon>Pseudomonadati</taxon>
        <taxon>Pseudomonadota</taxon>
        <taxon>Gammaproteobacteria</taxon>
        <taxon>Oceanospirillales</taxon>
        <taxon>Halomonadaceae</taxon>
        <taxon>Halomonas</taxon>
    </lineage>
</organism>
<reference evidence="6 7" key="1">
    <citation type="submission" date="2020-08" db="EMBL/GenBank/DDBJ databases">
        <title>Genomic Encyclopedia of Type Strains, Phase III (KMG-III): the genomes of soil and plant-associated and newly described type strains.</title>
        <authorList>
            <person name="Whitman W."/>
        </authorList>
    </citation>
    <scope>NUCLEOTIDE SEQUENCE [LARGE SCALE GENOMIC DNA]</scope>
    <source>
        <strain evidence="6 7">CECT 7282</strain>
    </source>
</reference>
<dbReference type="EMBL" id="JACHXP010000003">
    <property type="protein sequence ID" value="MBB3189668.1"/>
    <property type="molecule type" value="Genomic_DNA"/>
</dbReference>
<dbReference type="Gene3D" id="1.10.760.10">
    <property type="entry name" value="Cytochrome c-like domain"/>
    <property type="match status" value="1"/>
</dbReference>
<dbReference type="PROSITE" id="PS51257">
    <property type="entry name" value="PROKAR_LIPOPROTEIN"/>
    <property type="match status" value="1"/>
</dbReference>
<proteinExistence type="predicted"/>
<dbReference type="GO" id="GO:0046872">
    <property type="term" value="F:metal ion binding"/>
    <property type="evidence" value="ECO:0007669"/>
    <property type="project" value="UniProtKB-KW"/>
</dbReference>
<keyword evidence="7" id="KW-1185">Reference proteome</keyword>
<comment type="caution">
    <text evidence="6">The sequence shown here is derived from an EMBL/GenBank/DDBJ whole genome shotgun (WGS) entry which is preliminary data.</text>
</comment>
<dbReference type="RefSeq" id="WP_183324409.1">
    <property type="nucleotide sequence ID" value="NZ_JACHXP010000003.1"/>
</dbReference>
<dbReference type="SUPFAM" id="SSF46626">
    <property type="entry name" value="Cytochrome c"/>
    <property type="match status" value="1"/>
</dbReference>
<evidence type="ECO:0000256" key="3">
    <source>
        <dbReference type="ARBA" id="ARBA00023004"/>
    </source>
</evidence>
<keyword evidence="2 4" id="KW-0479">Metal-binding</keyword>
<evidence type="ECO:0000256" key="2">
    <source>
        <dbReference type="ARBA" id="ARBA00022723"/>
    </source>
</evidence>
<dbReference type="PANTHER" id="PTHR40394:SF2">
    <property type="entry name" value="QUINOL:CYTOCHROME C OXIDOREDUCTASE MEMBRANE PROTEIN"/>
    <property type="match status" value="1"/>
</dbReference>
<evidence type="ECO:0000259" key="5">
    <source>
        <dbReference type="PROSITE" id="PS51007"/>
    </source>
</evidence>
<dbReference type="Proteomes" id="UP000547614">
    <property type="component" value="Unassembled WGS sequence"/>
</dbReference>
<dbReference type="GO" id="GO:0020037">
    <property type="term" value="F:heme binding"/>
    <property type="evidence" value="ECO:0007669"/>
    <property type="project" value="InterPro"/>
</dbReference>
<feature type="domain" description="Cytochrome c" evidence="5">
    <location>
        <begin position="76"/>
        <end position="161"/>
    </location>
</feature>
<evidence type="ECO:0000256" key="4">
    <source>
        <dbReference type="PROSITE-ProRule" id="PRU00433"/>
    </source>
</evidence>
<evidence type="ECO:0000256" key="1">
    <source>
        <dbReference type="ARBA" id="ARBA00022617"/>
    </source>
</evidence>
<dbReference type="AlphaFoldDB" id="A0A839V6N0"/>
<evidence type="ECO:0000313" key="7">
    <source>
        <dbReference type="Proteomes" id="UP000547614"/>
    </source>
</evidence>
<name>A0A839V6N0_9GAMM</name>
<evidence type="ECO:0000313" key="6">
    <source>
        <dbReference type="EMBL" id="MBB3189668.1"/>
    </source>
</evidence>
<dbReference type="PANTHER" id="PTHR40394">
    <property type="entry name" value="LIPOPROTEIN-RELATED"/>
    <property type="match status" value="1"/>
</dbReference>
<dbReference type="InterPro" id="IPR036909">
    <property type="entry name" value="Cyt_c-like_dom_sf"/>
</dbReference>
<protein>
    <submittedName>
        <fullName evidence="6">Cytochrome c553</fullName>
    </submittedName>
</protein>
<gene>
    <name evidence="6" type="ORF">FHR94_000892</name>
</gene>
<dbReference type="InterPro" id="IPR009056">
    <property type="entry name" value="Cyt_c-like_dom"/>
</dbReference>
<keyword evidence="3 4" id="KW-0408">Iron</keyword>
<dbReference type="GO" id="GO:0009055">
    <property type="term" value="F:electron transfer activity"/>
    <property type="evidence" value="ECO:0007669"/>
    <property type="project" value="InterPro"/>
</dbReference>
<dbReference type="Pfam" id="PF13442">
    <property type="entry name" value="Cytochrome_CBB3"/>
    <property type="match status" value="1"/>
</dbReference>
<accession>A0A839V6N0</accession>